<keyword evidence="2" id="KW-0503">Monooxygenase</keyword>
<dbReference type="GO" id="GO:0004497">
    <property type="term" value="F:monooxygenase activity"/>
    <property type="evidence" value="ECO:0007669"/>
    <property type="project" value="UniProtKB-KW"/>
</dbReference>
<evidence type="ECO:0000256" key="1">
    <source>
        <dbReference type="SAM" id="MobiDB-lite"/>
    </source>
</evidence>
<organism evidence="2 3">
    <name type="scientific">Aspergillus terreus</name>
    <dbReference type="NCBI Taxonomy" id="33178"/>
    <lineage>
        <taxon>Eukaryota</taxon>
        <taxon>Fungi</taxon>
        <taxon>Dikarya</taxon>
        <taxon>Ascomycota</taxon>
        <taxon>Pezizomycotina</taxon>
        <taxon>Eurotiomycetes</taxon>
        <taxon>Eurotiomycetidae</taxon>
        <taxon>Eurotiales</taxon>
        <taxon>Aspergillaceae</taxon>
        <taxon>Aspergillus</taxon>
        <taxon>Aspergillus subgen. Circumdati</taxon>
    </lineage>
</organism>
<dbReference type="Proteomes" id="UP000452235">
    <property type="component" value="Unassembled WGS sequence"/>
</dbReference>
<dbReference type="PANTHER" id="PTHR42032:SF1">
    <property type="entry name" value="YALI0E30679P"/>
    <property type="match status" value="1"/>
</dbReference>
<dbReference type="VEuPathDB" id="FungiDB:ATEG_08339"/>
<keyword evidence="3" id="KW-1185">Reference proteome</keyword>
<sequence>MSQPLSSSPLESNNSAPIPRVHSPGPLGLRHRSITRSATSAEASTRFLNQRRNSTLSDTVSEARNSIRSSTDDLFFPRVVKRDDANLPIEESHWHSAPLGLALLPAIAGIFFQNGSAVVTDVTLLVLAAIFLNWSVRLPWDWYRSAQATRHHTKYYDAAEVPLGFDIEDRKTKPSKSPEAQHEAAPKRDQSTSHAANAASKELQIHELVALASCFVFPIIGTWLLHTIRSKLSRPSEGLVSNYNLTIFLLASEIRPFSHLLKMVQARTLHLQRVVASSYEDEKEKIDASTITDLIKRLDELEAHIAESAAARISEKTEASGEETARGPESTKSAVAQATADIRKAFQPDIDALTRAVRRYEKRMAITTHQTESRLHDLETQVHDAFSLAAAAQRSRSQHRSLVVVLCEWIYGLACLPLQMFMSLAILPLHVAQRCLQCGKNLLGPSEKQGQHKNKGKATHGRKSPSPGRPKRSAQQITTDPKELKPIQEHR</sequence>
<feature type="region of interest" description="Disordered" evidence="1">
    <location>
        <begin position="444"/>
        <end position="491"/>
    </location>
</feature>
<keyword evidence="2" id="KW-0560">Oxidoreductase</keyword>
<feature type="region of interest" description="Disordered" evidence="1">
    <location>
        <begin position="170"/>
        <end position="196"/>
    </location>
</feature>
<feature type="compositionally biased region" description="Basic and acidic residues" evidence="1">
    <location>
        <begin position="480"/>
        <end position="491"/>
    </location>
</feature>
<feature type="compositionally biased region" description="Basic residues" evidence="1">
    <location>
        <begin position="451"/>
        <end position="463"/>
    </location>
</feature>
<evidence type="ECO:0000313" key="2">
    <source>
        <dbReference type="EMBL" id="GFF20557.1"/>
    </source>
</evidence>
<gene>
    <name evidence="2" type="ORF">ATEIFO6365_0012031300</name>
</gene>
<dbReference type="PANTHER" id="PTHR42032">
    <property type="entry name" value="YALI0E30679P"/>
    <property type="match status" value="1"/>
</dbReference>
<reference evidence="2 3" key="1">
    <citation type="submission" date="2020-01" db="EMBL/GenBank/DDBJ databases">
        <title>Aspergillus terreus IFO 6365 whole genome shotgun sequence.</title>
        <authorList>
            <person name="Kanamasa S."/>
            <person name="Takahashi H."/>
        </authorList>
    </citation>
    <scope>NUCLEOTIDE SEQUENCE [LARGE SCALE GENOMIC DNA]</scope>
    <source>
        <strain evidence="2 3">IFO 6365</strain>
    </source>
</reference>
<dbReference type="AlphaFoldDB" id="A0A5M3ZF85"/>
<feature type="region of interest" description="Disordered" evidence="1">
    <location>
        <begin position="1"/>
        <end position="30"/>
    </location>
</feature>
<feature type="compositionally biased region" description="Basic and acidic residues" evidence="1">
    <location>
        <begin position="313"/>
        <end position="326"/>
    </location>
</feature>
<evidence type="ECO:0000313" key="3">
    <source>
        <dbReference type="Proteomes" id="UP000452235"/>
    </source>
</evidence>
<proteinExistence type="predicted"/>
<feature type="compositionally biased region" description="Basic and acidic residues" evidence="1">
    <location>
        <begin position="179"/>
        <end position="191"/>
    </location>
</feature>
<accession>A0A5M3ZF85</accession>
<dbReference type="OrthoDB" id="5422510at2759"/>
<feature type="compositionally biased region" description="Low complexity" evidence="1">
    <location>
        <begin position="1"/>
        <end position="15"/>
    </location>
</feature>
<comment type="caution">
    <text evidence="2">The sequence shown here is derived from an EMBL/GenBank/DDBJ whole genome shotgun (WGS) entry which is preliminary data.</text>
</comment>
<protein>
    <submittedName>
        <fullName evidence="2">Monooxygenase FAD-binding protein</fullName>
    </submittedName>
</protein>
<name>A0A5M3ZF85_ASPTE</name>
<feature type="region of interest" description="Disordered" evidence="1">
    <location>
        <begin position="312"/>
        <end position="334"/>
    </location>
</feature>
<dbReference type="EMBL" id="BLJY01000012">
    <property type="protein sequence ID" value="GFF20557.1"/>
    <property type="molecule type" value="Genomic_DNA"/>
</dbReference>